<dbReference type="NCBIfam" id="TIGR00801">
    <property type="entry name" value="ncs2"/>
    <property type="match status" value="1"/>
</dbReference>
<dbReference type="Proteomes" id="UP000502065">
    <property type="component" value="Chromosome"/>
</dbReference>
<feature type="transmembrane region" description="Helical" evidence="7">
    <location>
        <begin position="86"/>
        <end position="104"/>
    </location>
</feature>
<keyword evidence="5 7" id="KW-1133">Transmembrane helix</keyword>
<evidence type="ECO:0000256" key="7">
    <source>
        <dbReference type="SAM" id="Phobius"/>
    </source>
</evidence>
<feature type="transmembrane region" description="Helical" evidence="7">
    <location>
        <begin position="63"/>
        <end position="80"/>
    </location>
</feature>
<name>A0AAE7E1J9_9BACT</name>
<feature type="transmembrane region" description="Helical" evidence="7">
    <location>
        <begin position="116"/>
        <end position="138"/>
    </location>
</feature>
<evidence type="ECO:0000256" key="5">
    <source>
        <dbReference type="ARBA" id="ARBA00022989"/>
    </source>
</evidence>
<comment type="similarity">
    <text evidence="2">Belongs to the nucleobase:cation symporter-2 (NCS2) (TC 2.A.40) family.</text>
</comment>
<dbReference type="PANTHER" id="PTHR42810">
    <property type="entry name" value="PURINE PERMEASE C1399.01C-RELATED"/>
    <property type="match status" value="1"/>
</dbReference>
<keyword evidence="3" id="KW-0813">Transport</keyword>
<dbReference type="RefSeq" id="WP_129095609.1">
    <property type="nucleotide sequence ID" value="NZ_CBCSAE010000008.1"/>
</dbReference>
<evidence type="ECO:0000256" key="2">
    <source>
        <dbReference type="ARBA" id="ARBA00008821"/>
    </source>
</evidence>
<organism evidence="8 9">
    <name type="scientific">Arcobacter aquimarinus</name>
    <dbReference type="NCBI Taxonomy" id="1315211"/>
    <lineage>
        <taxon>Bacteria</taxon>
        <taxon>Pseudomonadati</taxon>
        <taxon>Campylobacterota</taxon>
        <taxon>Epsilonproteobacteria</taxon>
        <taxon>Campylobacterales</taxon>
        <taxon>Arcobacteraceae</taxon>
        <taxon>Arcobacter</taxon>
    </lineage>
</organism>
<comment type="subcellular location">
    <subcellularLocation>
        <location evidence="1">Membrane</location>
        <topology evidence="1">Multi-pass membrane protein</topology>
    </subcellularLocation>
</comment>
<dbReference type="GO" id="GO:0042907">
    <property type="term" value="F:xanthine transmembrane transporter activity"/>
    <property type="evidence" value="ECO:0007669"/>
    <property type="project" value="TreeGrafter"/>
</dbReference>
<evidence type="ECO:0000256" key="1">
    <source>
        <dbReference type="ARBA" id="ARBA00004141"/>
    </source>
</evidence>
<sequence length="410" mass="42926">MKPTDYNFRVKDSILGLQFLFVAFGALVLVPILTGLDPNVALFTAGVGTLIFQFVNKNCVPPIFLASSFAFIAPISYGVATWGIPATMSGLVAAGLLYVVLSFLIRLKGDNFLHKLLPSVVVGPVIISIGLILSPVAVNMAMGKTGDGAVVLVPFEQAIIISMVALIVTILVSLLGKGIFKLVPILLGIISGYLISLYFGLIDFSGVLKASWFAIPNFVAPEFNWQAILFILPIAIAPAIEHIGDMLAISSVTKQDYLKKPGLKNTLLGDGLATSVASLFGGPPNTTYSEVTGAVTVTKAYNPAIMTWAAIFAILLAFVGKLGAILATIPVPVMGGIMLLLFGIIATLGISTLSKANIDFSCPRNMAIVSVILVFSIGGMTFNFGGIPFAGIGLGAIIGIVLNLVLPKAL</sequence>
<proteinExistence type="inferred from homology"/>
<dbReference type="Pfam" id="PF00860">
    <property type="entry name" value="Xan_ur_permease"/>
    <property type="match status" value="1"/>
</dbReference>
<dbReference type="InterPro" id="IPR006042">
    <property type="entry name" value="Xan_ur_permease"/>
</dbReference>
<keyword evidence="4 7" id="KW-0812">Transmembrane</keyword>
<keyword evidence="6 7" id="KW-0472">Membrane</keyword>
<dbReference type="PANTHER" id="PTHR42810:SF2">
    <property type="entry name" value="PURINE PERMEASE C1399.01C-RELATED"/>
    <property type="match status" value="1"/>
</dbReference>
<dbReference type="PROSITE" id="PS01116">
    <property type="entry name" value="XANTH_URACIL_PERMASE"/>
    <property type="match status" value="1"/>
</dbReference>
<accession>A0AAE7E1J9</accession>
<feature type="transmembrane region" description="Helical" evidence="7">
    <location>
        <begin position="333"/>
        <end position="353"/>
    </location>
</feature>
<evidence type="ECO:0000256" key="4">
    <source>
        <dbReference type="ARBA" id="ARBA00022692"/>
    </source>
</evidence>
<evidence type="ECO:0000313" key="9">
    <source>
        <dbReference type="Proteomes" id="UP000502065"/>
    </source>
</evidence>
<evidence type="ECO:0000256" key="3">
    <source>
        <dbReference type="ARBA" id="ARBA00022448"/>
    </source>
</evidence>
<gene>
    <name evidence="8" type="ORF">AAQM_0873</name>
</gene>
<feature type="transmembrane region" description="Helical" evidence="7">
    <location>
        <begin position="365"/>
        <end position="382"/>
    </location>
</feature>
<protein>
    <submittedName>
        <fullName evidence="8">Xanthine/uracil permease</fullName>
    </submittedName>
</protein>
<dbReference type="AlphaFoldDB" id="A0AAE7E1J9"/>
<evidence type="ECO:0000313" key="8">
    <source>
        <dbReference type="EMBL" id="QKE25631.1"/>
    </source>
</evidence>
<dbReference type="InterPro" id="IPR006043">
    <property type="entry name" value="NCS2"/>
</dbReference>
<feature type="transmembrane region" description="Helical" evidence="7">
    <location>
        <begin position="388"/>
        <end position="406"/>
    </location>
</feature>
<feature type="transmembrane region" description="Helical" evidence="7">
    <location>
        <begin position="12"/>
        <end position="33"/>
    </location>
</feature>
<feature type="transmembrane region" description="Helical" evidence="7">
    <location>
        <begin position="223"/>
        <end position="240"/>
    </location>
</feature>
<feature type="transmembrane region" description="Helical" evidence="7">
    <location>
        <begin position="305"/>
        <end position="327"/>
    </location>
</feature>
<keyword evidence="9" id="KW-1185">Reference proteome</keyword>
<dbReference type="EMBL" id="CP030944">
    <property type="protein sequence ID" value="QKE25631.1"/>
    <property type="molecule type" value="Genomic_DNA"/>
</dbReference>
<feature type="transmembrane region" description="Helical" evidence="7">
    <location>
        <begin position="158"/>
        <end position="175"/>
    </location>
</feature>
<evidence type="ECO:0000256" key="6">
    <source>
        <dbReference type="ARBA" id="ARBA00023136"/>
    </source>
</evidence>
<dbReference type="GO" id="GO:0005886">
    <property type="term" value="C:plasma membrane"/>
    <property type="evidence" value="ECO:0007669"/>
    <property type="project" value="TreeGrafter"/>
</dbReference>
<feature type="transmembrane region" description="Helical" evidence="7">
    <location>
        <begin position="182"/>
        <end position="203"/>
    </location>
</feature>
<feature type="transmembrane region" description="Helical" evidence="7">
    <location>
        <begin position="39"/>
        <end position="56"/>
    </location>
</feature>
<dbReference type="KEGG" id="aaqi:AAQM_0873"/>
<reference evidence="8 9" key="1">
    <citation type="submission" date="2018-07" db="EMBL/GenBank/DDBJ databases">
        <title>Identification of phenol metabolism pathways in Arcobacter.</title>
        <authorList>
            <person name="Miller W.G."/>
            <person name="Yee E."/>
            <person name="Bono J.L."/>
        </authorList>
    </citation>
    <scope>NUCLEOTIDE SEQUENCE [LARGE SCALE GENOMIC DNA]</scope>
    <source>
        <strain evidence="8 9">W63</strain>
    </source>
</reference>